<dbReference type="GO" id="GO:0006950">
    <property type="term" value="P:response to stress"/>
    <property type="evidence" value="ECO:0007669"/>
    <property type="project" value="UniProtKB-ARBA"/>
</dbReference>
<organism evidence="1 2">
    <name type="scientific">Leuconostoc lactis</name>
    <dbReference type="NCBI Taxonomy" id="1246"/>
    <lineage>
        <taxon>Bacteria</taxon>
        <taxon>Bacillati</taxon>
        <taxon>Bacillota</taxon>
        <taxon>Bacilli</taxon>
        <taxon>Lactobacillales</taxon>
        <taxon>Lactobacillaceae</taxon>
        <taxon>Leuconostoc</taxon>
    </lineage>
</organism>
<proteinExistence type="predicted"/>
<evidence type="ECO:0000313" key="2">
    <source>
        <dbReference type="Proteomes" id="UP000478636"/>
    </source>
</evidence>
<dbReference type="Pfam" id="PF10263">
    <property type="entry name" value="SprT-like"/>
    <property type="match status" value="1"/>
</dbReference>
<reference evidence="1 2" key="1">
    <citation type="submission" date="2019-12" db="EMBL/GenBank/DDBJ databases">
        <title>Complete genome sequence of Leuconostoc lactis strain AVN1 provides insights into metabolic potential.</title>
        <authorList>
            <person name="Besrour N."/>
            <person name="Najjari A."/>
            <person name="Fhoula I."/>
            <person name="Jaballah S."/>
            <person name="Klibi N."/>
            <person name="Ouzari H.I."/>
        </authorList>
    </citation>
    <scope>NUCLEOTIDE SEQUENCE [LARGE SCALE GENOMIC DNA]</scope>
    <source>
        <strain evidence="1 2">AVN1</strain>
    </source>
</reference>
<evidence type="ECO:0000313" key="1">
    <source>
        <dbReference type="EMBL" id="MWN20748.1"/>
    </source>
</evidence>
<name>A0A6L7A9M7_LEULA</name>
<dbReference type="AlphaFoldDB" id="A0A6L7A9M7"/>
<protein>
    <submittedName>
        <fullName evidence="1">SprT family protein</fullName>
    </submittedName>
</protein>
<dbReference type="SMART" id="SM00731">
    <property type="entry name" value="SprT"/>
    <property type="match status" value="1"/>
</dbReference>
<dbReference type="Proteomes" id="UP000478636">
    <property type="component" value="Unassembled WGS sequence"/>
</dbReference>
<sequence length="152" mass="17590">MTPAALQQRVMLLSQQAFGRPFDHQATFNARLKTTGGRYFTHSHHLEFNPKMAALPEFDGIIKHELVHYHLHLQHQGYRHRDRDFKQLLAAVGGARYAPKLAATTASKPKRLWRYQCEQGHVIIRQRRIQVDKYRCGQCHGTLRLLGEVPNS</sequence>
<comment type="caution">
    <text evidence="1">The sequence shown here is derived from an EMBL/GenBank/DDBJ whole genome shotgun (WGS) entry which is preliminary data.</text>
</comment>
<accession>A0A6L7A9M7</accession>
<dbReference type="NCBIfam" id="NF003339">
    <property type="entry name" value="PRK04351.1"/>
    <property type="match status" value="1"/>
</dbReference>
<dbReference type="InterPro" id="IPR006640">
    <property type="entry name" value="SprT-like_domain"/>
</dbReference>
<dbReference type="EMBL" id="WSZI01000013">
    <property type="protein sequence ID" value="MWN20748.1"/>
    <property type="molecule type" value="Genomic_DNA"/>
</dbReference>
<gene>
    <name evidence="1" type="ORF">GQS40_03555</name>
</gene>